<keyword evidence="1" id="KW-0472">Membrane</keyword>
<evidence type="ECO:0000313" key="3">
    <source>
        <dbReference type="Proteomes" id="UP000286908"/>
    </source>
</evidence>
<dbReference type="Proteomes" id="UP000286908">
    <property type="component" value="Unassembled WGS sequence"/>
</dbReference>
<protein>
    <submittedName>
        <fullName evidence="2">Uncharacterized protein</fullName>
    </submittedName>
</protein>
<comment type="caution">
    <text evidence="2">The sequence shown here is derived from an EMBL/GenBank/DDBJ whole genome shotgun (WGS) entry which is preliminary data.</text>
</comment>
<dbReference type="EMBL" id="NRQY01000001">
    <property type="protein sequence ID" value="RUT65167.1"/>
    <property type="molecule type" value="Genomic_DNA"/>
</dbReference>
<dbReference type="AlphaFoldDB" id="A0A433ZSR7"/>
<keyword evidence="1" id="KW-1133">Transmembrane helix</keyword>
<feature type="transmembrane region" description="Helical" evidence="1">
    <location>
        <begin position="38"/>
        <end position="56"/>
    </location>
</feature>
<proteinExistence type="predicted"/>
<dbReference type="OrthoDB" id="6446906at2"/>
<accession>A0A433ZSR7</accession>
<organism evidence="2 3">
    <name type="scientific">Morganella morganii</name>
    <name type="common">Proteus morganii</name>
    <dbReference type="NCBI Taxonomy" id="582"/>
    <lineage>
        <taxon>Bacteria</taxon>
        <taxon>Pseudomonadati</taxon>
        <taxon>Pseudomonadota</taxon>
        <taxon>Gammaproteobacteria</taxon>
        <taxon>Enterobacterales</taxon>
        <taxon>Morganellaceae</taxon>
        <taxon>Morganella</taxon>
    </lineage>
</organism>
<name>A0A433ZSR7_MORMO</name>
<sequence length="65" mass="7293">MTQNTKDPFKAKSFKYILAGGILLVIAGMRWLDKPHEIIYNTVETLLAVGLIVFGAKLSKDEKKK</sequence>
<evidence type="ECO:0000256" key="1">
    <source>
        <dbReference type="SAM" id="Phobius"/>
    </source>
</evidence>
<keyword evidence="1" id="KW-0812">Transmembrane</keyword>
<evidence type="ECO:0000313" key="2">
    <source>
        <dbReference type="EMBL" id="RUT65167.1"/>
    </source>
</evidence>
<gene>
    <name evidence="2" type="ORF">CKG00_01155</name>
</gene>
<reference evidence="2 3" key="1">
    <citation type="submission" date="2017-08" db="EMBL/GenBank/DDBJ databases">
        <title>Draft genome sequence of pheromone producing symbiont Morganella morganii, of the female New Zealand grass grub Costelytra giveni.</title>
        <authorList>
            <person name="Laugraud A."/>
            <person name="Young S.D."/>
            <person name="Hurst M.H."/>
        </authorList>
    </citation>
    <scope>NUCLEOTIDE SEQUENCE [LARGE SCALE GENOMIC DNA]</scope>
    <source>
        <strain evidence="2 3">MMsCG</strain>
    </source>
</reference>
<feature type="transmembrane region" description="Helical" evidence="1">
    <location>
        <begin position="14"/>
        <end position="32"/>
    </location>
</feature>